<evidence type="ECO:0000313" key="2">
    <source>
        <dbReference type="Proteomes" id="UP001163624"/>
    </source>
</evidence>
<accession>A0ABY7A3K9</accession>
<dbReference type="RefSeq" id="WP_081770071.1">
    <property type="nucleotide sequence ID" value="NZ_CP113432.1"/>
</dbReference>
<organism evidence="1 2">
    <name type="scientific">Pseudomonas triclosanedens</name>
    <dbReference type="NCBI Taxonomy" id="2961893"/>
    <lineage>
        <taxon>Bacteria</taxon>
        <taxon>Pseudomonadati</taxon>
        <taxon>Pseudomonadota</taxon>
        <taxon>Gammaproteobacteria</taxon>
        <taxon>Pseudomonadales</taxon>
        <taxon>Pseudomonadaceae</taxon>
        <taxon>Pseudomonas</taxon>
    </lineage>
</organism>
<protein>
    <recommendedName>
        <fullName evidence="3">DUF4935 domain-containing protein</fullName>
    </recommendedName>
</protein>
<proteinExistence type="predicted"/>
<evidence type="ECO:0008006" key="3">
    <source>
        <dbReference type="Google" id="ProtNLM"/>
    </source>
</evidence>
<sequence>MSLNTSVIDDLAALNAPVLCVDTCTVLDVIRDITRETAVAHDANAGLALLAAAEAGSDLIVLMAEQVTIELAAHVAGVEVEARNALARFRAQAQRIHEVALAYGAQGMLPLDHLEGHVARARTVLNRWRDVASVVPHNDGVASRAFKRVNEPRAPARLGKESMKDCVIVEAYIEAAGQLRSAGLVAPIVFASSNTKEYFAPNTRRLQDEIAADLEDVGVEYAPNFGAAKHSLGL</sequence>
<dbReference type="Proteomes" id="UP001163624">
    <property type="component" value="Chromosome"/>
</dbReference>
<reference evidence="1" key="1">
    <citation type="submission" date="2022-11" db="EMBL/GenBank/DDBJ databases">
        <title>Pseudomonas triclosanedens sp. nov., a triclosan degrader isolated from activated sludge.</title>
        <authorList>
            <person name="Yin Y."/>
            <person name="Lu Z."/>
        </authorList>
    </citation>
    <scope>NUCLEOTIDE SEQUENCE</scope>
    <source>
        <strain evidence="1">ZM23</strain>
    </source>
</reference>
<evidence type="ECO:0000313" key="1">
    <source>
        <dbReference type="EMBL" id="WAI50880.1"/>
    </source>
</evidence>
<gene>
    <name evidence="1" type="ORF">OU419_06390</name>
</gene>
<dbReference type="EMBL" id="CP113432">
    <property type="protein sequence ID" value="WAI50880.1"/>
    <property type="molecule type" value="Genomic_DNA"/>
</dbReference>
<name>A0ABY7A3K9_9PSED</name>
<keyword evidence="2" id="KW-1185">Reference proteome</keyword>